<organism evidence="8 9">
    <name type="scientific">Cavenderia fasciculata</name>
    <name type="common">Slime mold</name>
    <name type="synonym">Dictyostelium fasciculatum</name>
    <dbReference type="NCBI Taxonomy" id="261658"/>
    <lineage>
        <taxon>Eukaryota</taxon>
        <taxon>Amoebozoa</taxon>
        <taxon>Evosea</taxon>
        <taxon>Eumycetozoa</taxon>
        <taxon>Dictyostelia</taxon>
        <taxon>Acytosteliales</taxon>
        <taxon>Cavenderiaceae</taxon>
        <taxon>Cavenderia</taxon>
    </lineage>
</organism>
<dbReference type="GeneID" id="14867339"/>
<dbReference type="EMBL" id="GL883026">
    <property type="protein sequence ID" value="EGG15117.1"/>
    <property type="molecule type" value="Genomic_DNA"/>
</dbReference>
<dbReference type="EC" id="3.1.2.4" evidence="3"/>
<keyword evidence="9" id="KW-1185">Reference proteome</keyword>
<evidence type="ECO:0000256" key="6">
    <source>
        <dbReference type="ARBA" id="ARBA00031181"/>
    </source>
</evidence>
<dbReference type="FunFam" id="3.90.226.10:FF:000026">
    <property type="entry name" value="3-hydroxyisobutyryl-CoA hydrolase, mitochondrial"/>
    <property type="match status" value="1"/>
</dbReference>
<dbReference type="SUPFAM" id="SSF52096">
    <property type="entry name" value="ClpP/crotonase"/>
    <property type="match status" value="1"/>
</dbReference>
<name>F4Q8U8_CACFS</name>
<dbReference type="RefSeq" id="XP_004351837.1">
    <property type="nucleotide sequence ID" value="XM_004351785.1"/>
</dbReference>
<dbReference type="OrthoDB" id="1737613at2759"/>
<evidence type="ECO:0000313" key="9">
    <source>
        <dbReference type="Proteomes" id="UP000007797"/>
    </source>
</evidence>
<dbReference type="GO" id="GO:0003860">
    <property type="term" value="F:3-hydroxyisobutyryl-CoA hydrolase activity"/>
    <property type="evidence" value="ECO:0007669"/>
    <property type="project" value="UniProtKB-EC"/>
</dbReference>
<sequence length="395" mass="43552">MIRSTLNIGLQQVARRSYSSAAAAAPSAAAAPLEEVLFEQKGKCLNVLLNRPKALNALSAKMVHLLTPRYTEIHSTCKDGDLAIVMKGAGEKAFCAGGDIRAIYDGCNPTARKTLSPEQQLEAGDKFFREEYQLNHLIYTSPVPQVSIYNGFTMGGGVGLSIHGKFKVATESTQFAMPETGIGFFCDVGGSHFLPRLPYHMGMYLGLTGAKLKGIDNLISGVTTHYITNDKIGKVQDALESLSVPSEKNVRGTLDSYSQKVPSNLDGTIATKFDAIHRIFGKDSVERIIEELKKDGSDWAKQTIATLQTMSPTSLKVVHRQLLNGAKLDMAECLKMEFRMSQQFVEQHDFFEGVRALLVDKDKNPQWKPSNLSQVTDSMISKYFDHLPKDRELNL</sequence>
<evidence type="ECO:0000256" key="1">
    <source>
        <dbReference type="ARBA" id="ARBA00001709"/>
    </source>
</evidence>
<dbReference type="InterPro" id="IPR032259">
    <property type="entry name" value="HIBYL-CoA-H"/>
</dbReference>
<dbReference type="GO" id="GO:0006574">
    <property type="term" value="P:L-valine catabolic process"/>
    <property type="evidence" value="ECO:0007669"/>
    <property type="project" value="TreeGrafter"/>
</dbReference>
<dbReference type="STRING" id="1054147.F4Q8U8"/>
<evidence type="ECO:0000313" key="8">
    <source>
        <dbReference type="EMBL" id="EGG15117.1"/>
    </source>
</evidence>
<dbReference type="PANTHER" id="PTHR43176">
    <property type="entry name" value="3-HYDROXYISOBUTYRYL-COA HYDROLASE-RELATED"/>
    <property type="match status" value="1"/>
</dbReference>
<evidence type="ECO:0000256" key="3">
    <source>
        <dbReference type="ARBA" id="ARBA00011915"/>
    </source>
</evidence>
<keyword evidence="4 8" id="KW-0378">Hydrolase</keyword>
<dbReference type="InterPro" id="IPR045004">
    <property type="entry name" value="ECH_dom"/>
</dbReference>
<dbReference type="GO" id="GO:0005739">
    <property type="term" value="C:mitochondrion"/>
    <property type="evidence" value="ECO:0007669"/>
    <property type="project" value="UniProtKB-SubCell"/>
</dbReference>
<reference evidence="9" key="1">
    <citation type="journal article" date="2011" name="Genome Res.">
        <title>Phylogeny-wide analysis of social amoeba genomes highlights ancient origins for complex intercellular communication.</title>
        <authorList>
            <person name="Heidel A.J."/>
            <person name="Lawal H.M."/>
            <person name="Felder M."/>
            <person name="Schilde C."/>
            <person name="Helps N.R."/>
            <person name="Tunggal B."/>
            <person name="Rivero F."/>
            <person name="John U."/>
            <person name="Schleicher M."/>
            <person name="Eichinger L."/>
            <person name="Platzer M."/>
            <person name="Noegel A.A."/>
            <person name="Schaap P."/>
            <person name="Gloeckner G."/>
        </authorList>
    </citation>
    <scope>NUCLEOTIDE SEQUENCE [LARGE SCALE GENOMIC DNA]</scope>
    <source>
        <strain evidence="9">SH3</strain>
    </source>
</reference>
<evidence type="ECO:0000256" key="2">
    <source>
        <dbReference type="ARBA" id="ARBA00004173"/>
    </source>
</evidence>
<keyword evidence="5" id="KW-0496">Mitochondrion</keyword>
<dbReference type="InterPro" id="IPR029045">
    <property type="entry name" value="ClpP/crotonase-like_dom_sf"/>
</dbReference>
<comment type="subcellular location">
    <subcellularLocation>
        <location evidence="2">Mitochondrion</location>
    </subcellularLocation>
</comment>
<dbReference type="Pfam" id="PF16113">
    <property type="entry name" value="ECH_2"/>
    <property type="match status" value="1"/>
</dbReference>
<proteinExistence type="predicted"/>
<dbReference type="Gene3D" id="3.90.226.10">
    <property type="entry name" value="2-enoyl-CoA Hydratase, Chain A, domain 1"/>
    <property type="match status" value="1"/>
</dbReference>
<dbReference type="NCBIfam" id="NF004127">
    <property type="entry name" value="PRK05617.1"/>
    <property type="match status" value="1"/>
</dbReference>
<dbReference type="AlphaFoldDB" id="F4Q8U8"/>
<dbReference type="KEGG" id="dfa:DFA_09941"/>
<evidence type="ECO:0000259" key="7">
    <source>
        <dbReference type="Pfam" id="PF16113"/>
    </source>
</evidence>
<dbReference type="CDD" id="cd06558">
    <property type="entry name" value="crotonase-like"/>
    <property type="match status" value="1"/>
</dbReference>
<accession>F4Q8U8</accession>
<feature type="domain" description="Enoyl-CoA hydratase/isomerase" evidence="7">
    <location>
        <begin position="47"/>
        <end position="384"/>
    </location>
</feature>
<dbReference type="PANTHER" id="PTHR43176:SF3">
    <property type="entry name" value="3-HYDROXYISOBUTYRYL-COA HYDROLASE, MITOCHONDRIAL"/>
    <property type="match status" value="1"/>
</dbReference>
<evidence type="ECO:0000256" key="4">
    <source>
        <dbReference type="ARBA" id="ARBA00022801"/>
    </source>
</evidence>
<dbReference type="OMA" id="EVFTMEY"/>
<gene>
    <name evidence="8" type="primary">hibch</name>
    <name evidence="8" type="ORF">DFA_09941</name>
</gene>
<evidence type="ECO:0000256" key="5">
    <source>
        <dbReference type="ARBA" id="ARBA00023128"/>
    </source>
</evidence>
<comment type="catalytic activity">
    <reaction evidence="1">
        <text>3-hydroxy-2-methylpropanoyl-CoA + H2O = 3-hydroxy-2-methylpropanoate + CoA + H(+)</text>
        <dbReference type="Rhea" id="RHEA:20888"/>
        <dbReference type="ChEBI" id="CHEBI:11805"/>
        <dbReference type="ChEBI" id="CHEBI:15377"/>
        <dbReference type="ChEBI" id="CHEBI:15378"/>
        <dbReference type="ChEBI" id="CHEBI:57287"/>
        <dbReference type="ChEBI" id="CHEBI:57340"/>
        <dbReference type="EC" id="3.1.2.4"/>
    </reaction>
</comment>
<protein>
    <recommendedName>
        <fullName evidence="3">3-hydroxyisobutyryl-CoA hydrolase</fullName>
        <ecNumber evidence="3">3.1.2.4</ecNumber>
    </recommendedName>
    <alternativeName>
        <fullName evidence="6">3-hydroxyisobutyryl-coenzyme A hydrolase</fullName>
    </alternativeName>
</protein>
<dbReference type="Proteomes" id="UP000007797">
    <property type="component" value="Unassembled WGS sequence"/>
</dbReference>